<dbReference type="Pfam" id="PF13477">
    <property type="entry name" value="Glyco_trans_4_2"/>
    <property type="match status" value="1"/>
</dbReference>
<dbReference type="CDD" id="cd03807">
    <property type="entry name" value="GT4_WbnK-like"/>
    <property type="match status" value="1"/>
</dbReference>
<reference evidence="5 6" key="1">
    <citation type="journal article" date="2014" name="BMC Microbiol.">
        <title>The oxygen-independent metabolism of cyclic monoterpenes in Castellaniella defragrans 65Phen.</title>
        <authorList>
            <person name="Petasch J."/>
            <person name="Disch E.M."/>
            <person name="Markert S."/>
            <person name="Becher D."/>
            <person name="Schweder T."/>
            <person name="Huttel B."/>
            <person name="Reinhardt R."/>
            <person name="Harder J."/>
        </authorList>
    </citation>
    <scope>NUCLEOTIDE SEQUENCE [LARGE SCALE GENOMIC DNA]</scope>
    <source>
        <strain evidence="5">65Phen</strain>
    </source>
</reference>
<dbReference type="KEGG" id="cdn:BN940_16411"/>
<feature type="domain" description="Glycosyltransferase subfamily 4-like N-terminal" evidence="4">
    <location>
        <begin position="468"/>
        <end position="571"/>
    </location>
</feature>
<feature type="region of interest" description="Disordered" evidence="1">
    <location>
        <begin position="1"/>
        <end position="26"/>
    </location>
</feature>
<evidence type="ECO:0000256" key="1">
    <source>
        <dbReference type="SAM" id="MobiDB-lite"/>
    </source>
</evidence>
<keyword evidence="6" id="KW-1185">Reference proteome</keyword>
<dbReference type="Pfam" id="PF13692">
    <property type="entry name" value="Glyco_trans_1_4"/>
    <property type="match status" value="1"/>
</dbReference>
<protein>
    <submittedName>
        <fullName evidence="5">Lipid carrier: UDP-N-acetylgalactosaminyltransferase / Alpha-1,3-N-acetylgalactosamine transferase PglA</fullName>
    </submittedName>
</protein>
<dbReference type="STRING" id="1437824.BN940_16411"/>
<dbReference type="PATRIC" id="fig|1437824.5.peg.3243"/>
<organism evidence="5 6">
    <name type="scientific">Castellaniella defragrans (strain DSM 12143 / CCUG 39792 / 65Phen)</name>
    <name type="common">Alcaligenes defragrans</name>
    <dbReference type="NCBI Taxonomy" id="1437824"/>
    <lineage>
        <taxon>Bacteria</taxon>
        <taxon>Pseudomonadati</taxon>
        <taxon>Pseudomonadota</taxon>
        <taxon>Betaproteobacteria</taxon>
        <taxon>Burkholderiales</taxon>
        <taxon>Alcaligenaceae</taxon>
        <taxon>Castellaniella</taxon>
    </lineage>
</organism>
<dbReference type="Pfam" id="PF00534">
    <property type="entry name" value="Glycos_transf_1"/>
    <property type="match status" value="1"/>
</dbReference>
<dbReference type="AlphaFoldDB" id="W8X624"/>
<dbReference type="Gene3D" id="3.40.50.2000">
    <property type="entry name" value="Glycogen Phosphorylase B"/>
    <property type="match status" value="4"/>
</dbReference>
<dbReference type="Proteomes" id="UP000019805">
    <property type="component" value="Chromosome"/>
</dbReference>
<keyword evidence="5" id="KW-0808">Transferase</keyword>
<evidence type="ECO:0000259" key="2">
    <source>
        <dbReference type="Pfam" id="PF00534"/>
    </source>
</evidence>
<dbReference type="SUPFAM" id="SSF53756">
    <property type="entry name" value="UDP-Glycosyltransferase/glycogen phosphorylase"/>
    <property type="match status" value="2"/>
</dbReference>
<dbReference type="eggNOG" id="COG0438">
    <property type="taxonomic scope" value="Bacteria"/>
</dbReference>
<dbReference type="CDD" id="cd03808">
    <property type="entry name" value="GT4_CapM-like"/>
    <property type="match status" value="1"/>
</dbReference>
<feature type="domain" description="Glycosyltransferase subfamily 4-like N-terminal" evidence="3">
    <location>
        <begin position="45"/>
        <end position="206"/>
    </location>
</feature>
<evidence type="ECO:0000313" key="5">
    <source>
        <dbReference type="EMBL" id="CDM25721.1"/>
    </source>
</evidence>
<evidence type="ECO:0000259" key="3">
    <source>
        <dbReference type="Pfam" id="PF13439"/>
    </source>
</evidence>
<gene>
    <name evidence="5" type="ORF">BN940_16411</name>
</gene>
<feature type="region of interest" description="Disordered" evidence="1">
    <location>
        <begin position="413"/>
        <end position="448"/>
    </location>
</feature>
<accession>W8X624</accession>
<proteinExistence type="predicted"/>
<evidence type="ECO:0000259" key="4">
    <source>
        <dbReference type="Pfam" id="PF13477"/>
    </source>
</evidence>
<dbReference type="InterPro" id="IPR028098">
    <property type="entry name" value="Glyco_trans_4-like_N"/>
</dbReference>
<dbReference type="HOGENOM" id="CLU_365181_0_0_4"/>
<dbReference type="PANTHER" id="PTHR12526">
    <property type="entry name" value="GLYCOSYLTRANSFERASE"/>
    <property type="match status" value="1"/>
</dbReference>
<dbReference type="PANTHER" id="PTHR12526:SF636">
    <property type="entry name" value="BLL3647 PROTEIN"/>
    <property type="match status" value="1"/>
</dbReference>
<dbReference type="GO" id="GO:0016757">
    <property type="term" value="F:glycosyltransferase activity"/>
    <property type="evidence" value="ECO:0007669"/>
    <property type="project" value="InterPro"/>
</dbReference>
<evidence type="ECO:0000313" key="6">
    <source>
        <dbReference type="Proteomes" id="UP000019805"/>
    </source>
</evidence>
<dbReference type="Pfam" id="PF13439">
    <property type="entry name" value="Glyco_transf_4"/>
    <property type="match status" value="1"/>
</dbReference>
<feature type="compositionally biased region" description="Low complexity" evidence="1">
    <location>
        <begin position="421"/>
        <end position="448"/>
    </location>
</feature>
<dbReference type="InterPro" id="IPR001296">
    <property type="entry name" value="Glyco_trans_1"/>
</dbReference>
<dbReference type="EMBL" id="HG916765">
    <property type="protein sequence ID" value="CDM25721.1"/>
    <property type="molecule type" value="Genomic_DNA"/>
</dbReference>
<name>W8X624_CASD6</name>
<feature type="domain" description="Glycosyl transferase family 1" evidence="2">
    <location>
        <begin position="217"/>
        <end position="365"/>
    </location>
</feature>
<sequence length="825" mass="87329">MNGNEAGLPATPSPDGESAPAAQQASAARQAPLQVMHVISGLLHGGAETVLLRLATAPGGTVRHTVVSMRGEGVMGARLRAAGVEVVCLDMQGWAGGLRGLWRLYRLLRERRPDVVQTWMYHADLIGGLAARLAGIRAVAWGVRNSGVSLGESSRSSRIAAWACARVSAWVPGVIVACARKAAEVHRAWGYRADRVLVVPNGYDLDVWHPDAAGAAELRARWGVPEGAPLLGSVARWNPLKDHENLLAALALCVRAHPDLRCVLIGLGMSRDNAELIALARHYGLLDHLIFLGRRDDVPELMRALDIHVLSSKAEGFPNVVSEAMASGVACVVTDVGDAADIVGEHGWVVPPGDAVALAGAIDQAARAVREPQWPARRDAARASVERRYSLQAMVERYETVWRRLAADFPAGGAGRPTAVGPADSAASRDAAGAAGARTTAQASAAPAGGPPPRLLFFITNPAFLLSHRLPVALAARDAGYEVHVASMGGPAVAQIEALGLAHHVLPLSRTSMRPWTEARSLWAVWRLFRRLRPGLVHAVTLKSVLYGGIAARLAGVPAYVAAISGLGYVFIQGSGVRGVLKRLALVLYRLALGHPNSRVIFQNTADRDVLERAGAVRPGQAVLVRGSGVDLDRFAPRPWPAGPVTVAMASRLLHDKGVREFVEAARMSAARGDGLRWRLAGSLDPDNPASVTVGELEAWRAEGAIEYVGECADVAGFYAQAHIVTLPSYREGLPKSLIEAAACGRPVVTTDVPGCRDAIESGVSGVLVPPRDARALADAVAALARDEALRVRMGAAGRALAERDFGLDRIVRAHLDVYRALAGR</sequence>